<evidence type="ECO:0000313" key="3">
    <source>
        <dbReference type="Proteomes" id="UP000000305"/>
    </source>
</evidence>
<dbReference type="InterPro" id="IPR002156">
    <property type="entry name" value="RNaseH_domain"/>
</dbReference>
<dbReference type="InterPro" id="IPR012337">
    <property type="entry name" value="RNaseH-like_sf"/>
</dbReference>
<dbReference type="SUPFAM" id="SSF53098">
    <property type="entry name" value="Ribonuclease H-like"/>
    <property type="match status" value="1"/>
</dbReference>
<keyword evidence="3" id="KW-1185">Reference proteome</keyword>
<dbReference type="InterPro" id="IPR036397">
    <property type="entry name" value="RNaseH_sf"/>
</dbReference>
<dbReference type="Proteomes" id="UP000000305">
    <property type="component" value="Unassembled WGS sequence"/>
</dbReference>
<dbReference type="PANTHER" id="PTHR33273">
    <property type="entry name" value="DOMAIN-CONTAINING PROTEIN, PUTATIVE-RELATED"/>
    <property type="match status" value="1"/>
</dbReference>
<dbReference type="SUPFAM" id="SSF56219">
    <property type="entry name" value="DNase I-like"/>
    <property type="match status" value="1"/>
</dbReference>
<gene>
    <name evidence="2" type="ORF">DAPPUDRAFT_122319</name>
</gene>
<feature type="domain" description="RNase H type-1" evidence="1">
    <location>
        <begin position="376"/>
        <end position="552"/>
    </location>
</feature>
<dbReference type="EMBL" id="GL734814">
    <property type="protein sequence ID" value="EFX61292.1"/>
    <property type="molecule type" value="Genomic_DNA"/>
</dbReference>
<dbReference type="OrthoDB" id="6372692at2759"/>
<dbReference type="GO" id="GO:0003676">
    <property type="term" value="F:nucleic acid binding"/>
    <property type="evidence" value="ECO:0007669"/>
    <property type="project" value="InterPro"/>
</dbReference>
<evidence type="ECO:0000259" key="1">
    <source>
        <dbReference type="PROSITE" id="PS50879"/>
    </source>
</evidence>
<sequence length="675" mass="75499">MINPTTENFKCLQWNARGLTKSKLEEFRHYLSLVNPEVALLSETHWNSGFAPKFKSHVHILRKDRPNRLGGGVAILISKSLQFSPITHNPPDTIEAIGASILFKNNQHIDFTSIYIPRANCETEEIEAMLDRSNPYLLGGDFNGHHPLWESNATVNKAGKSVYEALINDQDACLITPPNLGTRLDPVSGKASTIDLTITAASIATSAKITLGSYMGSDHLPIIITLNASVKHYTSRPIAWAINEEKWPAWNKRLEELLKSQNFSEITDPATATTVFTDGLEASNEQFFRRTSPSCRATHKGPARPWLDEECKTAVKEARRAFREWRDSPISPTKREEWRKAEARKRRTIITAKKNAWSTFIANLGPNDQPKMWAFVRNMVGNGSDASATGQALKSGGHTFQNPQEKADLFLDRFSSVHPRNIADNRHFEAAIRKKIRSRTTDPLNDAFTPEELDKAMQSIFTAKVTAIYQALKLFYDMDDCPPEAIIYSDSSSAIIAISSNSLSENEAITATREIIASLKSSGTRTRLTWIPSHTGIEGNERTDRLAATECNTQDGEEVHNSLFPKEMENHCTPTDNTAMTRFLDLIAKNKKVMERLKPEYLIVSRLSFNHVGSEAFITYTKKLAGESLIIRGRTFFTKKVEQLFGMAGVALTEKNLLVKPFIGSTKEIRESVAA</sequence>
<evidence type="ECO:0000313" key="2">
    <source>
        <dbReference type="EMBL" id="EFX61292.1"/>
    </source>
</evidence>
<dbReference type="PANTHER" id="PTHR33273:SF4">
    <property type="entry name" value="ENDONUCLEASE_EXONUCLEASE_PHOSPHATASE DOMAIN-CONTAINING PROTEIN"/>
    <property type="match status" value="1"/>
</dbReference>
<dbReference type="HOGENOM" id="CLU_407271_0_0_1"/>
<protein>
    <recommendedName>
        <fullName evidence="1">RNase H type-1 domain-containing protein</fullName>
    </recommendedName>
</protein>
<accession>E9I3Y8</accession>
<dbReference type="Pfam" id="PF00075">
    <property type="entry name" value="RNase_H"/>
    <property type="match status" value="1"/>
</dbReference>
<dbReference type="PROSITE" id="PS50879">
    <property type="entry name" value="RNASE_H_1"/>
    <property type="match status" value="1"/>
</dbReference>
<dbReference type="KEGG" id="dpx:DAPPUDRAFT_122319"/>
<dbReference type="Gene3D" id="3.60.10.10">
    <property type="entry name" value="Endonuclease/exonuclease/phosphatase"/>
    <property type="match status" value="1"/>
</dbReference>
<dbReference type="PhylomeDB" id="E9I3Y8"/>
<dbReference type="OMA" id="EMENHCT"/>
<dbReference type="Pfam" id="PF14529">
    <property type="entry name" value="Exo_endo_phos_2"/>
    <property type="match status" value="1"/>
</dbReference>
<dbReference type="AlphaFoldDB" id="E9I3Y8"/>
<dbReference type="GO" id="GO:0004523">
    <property type="term" value="F:RNA-DNA hybrid ribonuclease activity"/>
    <property type="evidence" value="ECO:0007669"/>
    <property type="project" value="InterPro"/>
</dbReference>
<organism evidence="2 3">
    <name type="scientific">Daphnia pulex</name>
    <name type="common">Water flea</name>
    <dbReference type="NCBI Taxonomy" id="6669"/>
    <lineage>
        <taxon>Eukaryota</taxon>
        <taxon>Metazoa</taxon>
        <taxon>Ecdysozoa</taxon>
        <taxon>Arthropoda</taxon>
        <taxon>Crustacea</taxon>
        <taxon>Branchiopoda</taxon>
        <taxon>Diplostraca</taxon>
        <taxon>Cladocera</taxon>
        <taxon>Anomopoda</taxon>
        <taxon>Daphniidae</taxon>
        <taxon>Daphnia</taxon>
    </lineage>
</organism>
<dbReference type="Gene3D" id="3.30.420.10">
    <property type="entry name" value="Ribonuclease H-like superfamily/Ribonuclease H"/>
    <property type="match status" value="1"/>
</dbReference>
<name>E9I3Y8_DAPPU</name>
<dbReference type="eggNOG" id="KOG1075">
    <property type="taxonomic scope" value="Eukaryota"/>
</dbReference>
<dbReference type="InterPro" id="IPR036691">
    <property type="entry name" value="Endo/exonu/phosph_ase_sf"/>
</dbReference>
<dbReference type="InParanoid" id="E9I3Y8"/>
<dbReference type="InterPro" id="IPR005135">
    <property type="entry name" value="Endo/exonuclease/phosphatase"/>
</dbReference>
<reference evidence="2 3" key="1">
    <citation type="journal article" date="2011" name="Science">
        <title>The ecoresponsive genome of Daphnia pulex.</title>
        <authorList>
            <person name="Colbourne J.K."/>
            <person name="Pfrender M.E."/>
            <person name="Gilbert D."/>
            <person name="Thomas W.K."/>
            <person name="Tucker A."/>
            <person name="Oakley T.H."/>
            <person name="Tokishita S."/>
            <person name="Aerts A."/>
            <person name="Arnold G.J."/>
            <person name="Basu M.K."/>
            <person name="Bauer D.J."/>
            <person name="Caceres C.E."/>
            <person name="Carmel L."/>
            <person name="Casola C."/>
            <person name="Choi J.H."/>
            <person name="Detter J.C."/>
            <person name="Dong Q."/>
            <person name="Dusheyko S."/>
            <person name="Eads B.D."/>
            <person name="Frohlich T."/>
            <person name="Geiler-Samerotte K.A."/>
            <person name="Gerlach D."/>
            <person name="Hatcher P."/>
            <person name="Jogdeo S."/>
            <person name="Krijgsveld J."/>
            <person name="Kriventseva E.V."/>
            <person name="Kultz D."/>
            <person name="Laforsch C."/>
            <person name="Lindquist E."/>
            <person name="Lopez J."/>
            <person name="Manak J.R."/>
            <person name="Muller J."/>
            <person name="Pangilinan J."/>
            <person name="Patwardhan R.P."/>
            <person name="Pitluck S."/>
            <person name="Pritham E.J."/>
            <person name="Rechtsteiner A."/>
            <person name="Rho M."/>
            <person name="Rogozin I.B."/>
            <person name="Sakarya O."/>
            <person name="Salamov A."/>
            <person name="Schaack S."/>
            <person name="Shapiro H."/>
            <person name="Shiga Y."/>
            <person name="Skalitzky C."/>
            <person name="Smith Z."/>
            <person name="Souvorov A."/>
            <person name="Sung W."/>
            <person name="Tang Z."/>
            <person name="Tsuchiya D."/>
            <person name="Tu H."/>
            <person name="Vos H."/>
            <person name="Wang M."/>
            <person name="Wolf Y.I."/>
            <person name="Yamagata H."/>
            <person name="Yamada T."/>
            <person name="Ye Y."/>
            <person name="Shaw J.R."/>
            <person name="Andrews J."/>
            <person name="Crease T.J."/>
            <person name="Tang H."/>
            <person name="Lucas S.M."/>
            <person name="Robertson H.M."/>
            <person name="Bork P."/>
            <person name="Koonin E.V."/>
            <person name="Zdobnov E.M."/>
            <person name="Grigoriev I.V."/>
            <person name="Lynch M."/>
            <person name="Boore J.L."/>
        </authorList>
    </citation>
    <scope>NUCLEOTIDE SEQUENCE [LARGE SCALE GENOMIC DNA]</scope>
</reference>
<proteinExistence type="predicted"/>